<comment type="similarity">
    <text evidence="1">Belongs to the glycosyltransferase group 1 family. Glycosyltransferase 4 subfamily.</text>
</comment>
<feature type="domain" description="Glycosyl transferase family 1" evidence="7">
    <location>
        <begin position="181"/>
        <end position="305"/>
    </location>
</feature>
<dbReference type="InterPro" id="IPR001296">
    <property type="entry name" value="Glyco_trans_1"/>
</dbReference>
<dbReference type="Gene3D" id="3.40.50.2000">
    <property type="entry name" value="Glycogen Phosphorylase B"/>
    <property type="match status" value="1"/>
</dbReference>
<evidence type="ECO:0000256" key="5">
    <source>
        <dbReference type="ARBA" id="ARBA00044539"/>
    </source>
</evidence>
<dbReference type="OrthoDB" id="9792163at2"/>
<dbReference type="PANTHER" id="PTHR13615:SF3">
    <property type="entry name" value="GLYCOSYLTRANSFERASE-LIKE DOMAIN-CONTAINING PROTEIN 1"/>
    <property type="match status" value="1"/>
</dbReference>
<dbReference type="InterPro" id="IPR051862">
    <property type="entry name" value="GT-like_domain_containing_1"/>
</dbReference>
<dbReference type="HOGENOM" id="CLU_033439_1_0_6"/>
<organism evidence="9 10">
    <name type="scientific">Simiduia agarivorans (strain DSM 21679 / JCM 13881 / BCRC 17597 / SA1)</name>
    <dbReference type="NCBI Taxonomy" id="1117647"/>
    <lineage>
        <taxon>Bacteria</taxon>
        <taxon>Pseudomonadati</taxon>
        <taxon>Pseudomonadota</taxon>
        <taxon>Gammaproteobacteria</taxon>
        <taxon>Cellvibrionales</taxon>
        <taxon>Cellvibrionaceae</taxon>
        <taxon>Simiduia</taxon>
    </lineage>
</organism>
<dbReference type="KEGG" id="saga:M5M_01340"/>
<evidence type="ECO:0000256" key="2">
    <source>
        <dbReference type="ARBA" id="ARBA00022676"/>
    </source>
</evidence>
<keyword evidence="3 9" id="KW-0808">Transferase</keyword>
<keyword evidence="2" id="KW-0328">Glycosyltransferase</keyword>
<dbReference type="AlphaFoldDB" id="K4KH09"/>
<sequence>MRCLLLSAYDAPSHRYWREGLIAAFPEWQWTCLTEPPRFFNWRIRGNALSLAEKINGLGQSFDCIIATSMTDLAGIKAFCPQLASVPTLLYFHENQFCYPANEVQRNRLEPAMMTLFSAHAADKLVFNSRYNRNTFMAGARALLGKLPDAVPAGLVESLINKTSVLPVPLRDEAFRLAAKRNDSKPGRRTFIWNHRWEHDKGPEGLLAAVRLLLAQTQNFTLHVVGQQFRQRPACFDALKTLLETSGTLGRWGFIESRAEYNQLLVESDAVISTALHDFQGLAVLEAVAAGCYPLVPDRLVYPEWFPVCYAAATPIQEVEALVQAMSAIIDRGPEAAPPVNFLRWCELGQKYAALARPM</sequence>
<dbReference type="EMBL" id="CP003746">
    <property type="protein sequence ID" value="AFU97495.1"/>
    <property type="molecule type" value="Genomic_DNA"/>
</dbReference>
<accession>K4KH09</accession>
<evidence type="ECO:0000256" key="6">
    <source>
        <dbReference type="ARBA" id="ARBA00048439"/>
    </source>
</evidence>
<evidence type="ECO:0000259" key="7">
    <source>
        <dbReference type="Pfam" id="PF00534"/>
    </source>
</evidence>
<evidence type="ECO:0000313" key="10">
    <source>
        <dbReference type="Proteomes" id="UP000000466"/>
    </source>
</evidence>
<proteinExistence type="inferred from homology"/>
<evidence type="ECO:0000256" key="3">
    <source>
        <dbReference type="ARBA" id="ARBA00022679"/>
    </source>
</evidence>
<keyword evidence="10" id="KW-1185">Reference proteome</keyword>
<dbReference type="STRING" id="1117647.M5M_01340"/>
<evidence type="ECO:0000256" key="4">
    <source>
        <dbReference type="ARBA" id="ARBA00044517"/>
    </source>
</evidence>
<evidence type="ECO:0000313" key="9">
    <source>
        <dbReference type="EMBL" id="AFU97495.1"/>
    </source>
</evidence>
<dbReference type="GO" id="GO:0016438">
    <property type="term" value="F:tRNA-queuosine(34) beta-mannosyltransferase activity"/>
    <property type="evidence" value="ECO:0007669"/>
    <property type="project" value="UniProtKB-EC"/>
</dbReference>
<dbReference type="Pfam" id="PF00534">
    <property type="entry name" value="Glycos_transf_1"/>
    <property type="match status" value="1"/>
</dbReference>
<evidence type="ECO:0000259" key="8">
    <source>
        <dbReference type="Pfam" id="PF12038"/>
    </source>
</evidence>
<dbReference type="InterPro" id="IPR022701">
    <property type="entry name" value="QTMAN_N"/>
</dbReference>
<dbReference type="EC" id="2.4.1.110" evidence="4"/>
<protein>
    <recommendedName>
        <fullName evidence="5">tRNA-queuosine alpha-mannosyltransferase</fullName>
        <ecNumber evidence="4">2.4.1.110</ecNumber>
    </recommendedName>
</protein>
<dbReference type="Proteomes" id="UP000000466">
    <property type="component" value="Chromosome"/>
</dbReference>
<feature type="domain" description="tRNA-queuosine alpha-mannosyltransferase N-terminal" evidence="8">
    <location>
        <begin position="3"/>
        <end position="170"/>
    </location>
</feature>
<dbReference type="SUPFAM" id="SSF53756">
    <property type="entry name" value="UDP-Glycosyltransferase/glycogen phosphorylase"/>
    <property type="match status" value="1"/>
</dbReference>
<comment type="catalytic activity">
    <reaction evidence="6">
        <text>queuosine(34) in tRNA(Asp) + GDP-alpha-D-mannose = O-4''-alpha-D-mannosylqueuosine(34) in tRNA(Asp) + GDP + H(+)</text>
        <dbReference type="Rhea" id="RHEA:12885"/>
        <dbReference type="Rhea" id="RHEA-COMP:18572"/>
        <dbReference type="Rhea" id="RHEA-COMP:18581"/>
        <dbReference type="ChEBI" id="CHEBI:15378"/>
        <dbReference type="ChEBI" id="CHEBI:57527"/>
        <dbReference type="ChEBI" id="CHEBI:58189"/>
        <dbReference type="ChEBI" id="CHEBI:194431"/>
        <dbReference type="ChEBI" id="CHEBI:194442"/>
        <dbReference type="EC" id="2.4.1.110"/>
    </reaction>
    <physiologicalReaction direction="left-to-right" evidence="6">
        <dbReference type="Rhea" id="RHEA:12886"/>
    </physiologicalReaction>
</comment>
<gene>
    <name evidence="9" type="ordered locus">M5M_01340</name>
</gene>
<dbReference type="Pfam" id="PF12038">
    <property type="entry name" value="QTMAN_N"/>
    <property type="match status" value="1"/>
</dbReference>
<evidence type="ECO:0000256" key="1">
    <source>
        <dbReference type="ARBA" id="ARBA00009481"/>
    </source>
</evidence>
<dbReference type="RefSeq" id="WP_015045668.1">
    <property type="nucleotide sequence ID" value="NC_018868.3"/>
</dbReference>
<reference evidence="9 10" key="1">
    <citation type="journal article" date="2013" name="Genome Announc.">
        <title>Complete genome sequence of Simiduia agarivorans SA1(T), a marine bacterium able to degrade a variety of polysaccharides.</title>
        <authorList>
            <person name="Lin S.Y."/>
            <person name="Shieh W.Y."/>
            <person name="Chen J.S."/>
            <person name="Tang S.L."/>
        </authorList>
    </citation>
    <scope>NUCLEOTIDE SEQUENCE [LARGE SCALE GENOMIC DNA]</scope>
    <source>
        <strain evidence="10">DSM 21679 / JCM 13881 / BCRC 17597 / SA1</strain>
    </source>
</reference>
<name>K4KH09_SIMAS</name>
<dbReference type="PANTHER" id="PTHR13615">
    <property type="entry name" value="GLYCOSYLTRANSFERASE-LIKE 1"/>
    <property type="match status" value="1"/>
</dbReference>
<dbReference type="eggNOG" id="COG0438">
    <property type="taxonomic scope" value="Bacteria"/>
</dbReference>